<evidence type="ECO:0000259" key="4">
    <source>
        <dbReference type="Pfam" id="PF10502"/>
    </source>
</evidence>
<keyword evidence="3" id="KW-0812">Transmembrane</keyword>
<dbReference type="InterPro" id="IPR036286">
    <property type="entry name" value="LexA/Signal_pep-like_sf"/>
</dbReference>
<gene>
    <name evidence="5" type="primary">lepB</name>
    <name evidence="5" type="ORF">I6N96_07790</name>
</gene>
<evidence type="ECO:0000256" key="3">
    <source>
        <dbReference type="RuleBase" id="RU362042"/>
    </source>
</evidence>
<accession>A0ABS4CIT8</accession>
<dbReference type="PANTHER" id="PTHR43390:SF1">
    <property type="entry name" value="CHLOROPLAST PROCESSING PEPTIDASE"/>
    <property type="match status" value="1"/>
</dbReference>
<dbReference type="SUPFAM" id="SSF51306">
    <property type="entry name" value="LexA/Signal peptidase"/>
    <property type="match status" value="1"/>
</dbReference>
<comment type="subcellular location">
    <subcellularLocation>
        <location evidence="1">Cell membrane</location>
        <topology evidence="1">Single-pass type II membrane protein</topology>
    </subcellularLocation>
    <subcellularLocation>
        <location evidence="3">Membrane</location>
        <topology evidence="3">Single-pass type II membrane protein</topology>
    </subcellularLocation>
</comment>
<keyword evidence="3" id="KW-0645">Protease</keyword>
<proteinExistence type="inferred from homology"/>
<evidence type="ECO:0000313" key="6">
    <source>
        <dbReference type="Proteomes" id="UP000673375"/>
    </source>
</evidence>
<evidence type="ECO:0000256" key="2">
    <source>
        <dbReference type="ARBA" id="ARBA00009370"/>
    </source>
</evidence>
<dbReference type="CDD" id="cd06530">
    <property type="entry name" value="S26_SPase_I"/>
    <property type="match status" value="1"/>
</dbReference>
<dbReference type="GO" id="GO:0009003">
    <property type="term" value="F:signal peptidase activity"/>
    <property type="evidence" value="ECO:0007669"/>
    <property type="project" value="UniProtKB-EC"/>
</dbReference>
<dbReference type="InterPro" id="IPR000223">
    <property type="entry name" value="Pept_S26A_signal_pept_1"/>
</dbReference>
<dbReference type="Pfam" id="PF10502">
    <property type="entry name" value="Peptidase_S26"/>
    <property type="match status" value="1"/>
</dbReference>
<dbReference type="EC" id="3.4.21.89" evidence="3"/>
<dbReference type="InterPro" id="IPR019533">
    <property type="entry name" value="Peptidase_S26"/>
</dbReference>
<keyword evidence="3" id="KW-1133">Transmembrane helix</keyword>
<reference evidence="5 6" key="1">
    <citation type="submission" date="2020-12" db="EMBL/GenBank/DDBJ databases">
        <title>Vagococcus allomyrinae sp. nov. and Enterococcus lavae sp. nov., isolated from the larvae of Allomyrina dichotoma.</title>
        <authorList>
            <person name="Lee S.D."/>
        </authorList>
    </citation>
    <scope>NUCLEOTIDE SEQUENCE [LARGE SCALE GENOMIC DNA]</scope>
    <source>
        <strain evidence="5 6">BWM-S5</strain>
    </source>
</reference>
<feature type="domain" description="Peptidase S26" evidence="4">
    <location>
        <begin position="6"/>
        <end position="169"/>
    </location>
</feature>
<dbReference type="NCBIfam" id="TIGR02227">
    <property type="entry name" value="sigpep_I_bact"/>
    <property type="match status" value="1"/>
</dbReference>
<feature type="transmembrane region" description="Helical" evidence="3">
    <location>
        <begin position="6"/>
        <end position="30"/>
    </location>
</feature>
<sequence length="178" mass="20115">MQRLLIEIAVAIVATGSLIWLASLFLFSVVKVDGYGMLPTLGESDTVFVSRQSAIRRFDLVAIRTPDGKGVSIRRIIGLPGENITYKQDRLYVNNGEKEELFISEAIAQADASNSYYTDDFSLYKLTKEHQIPTGKYLLLGDNRPYSSDSRYYGLIDKKDIIGVVKMRILPLHQMTRF</sequence>
<dbReference type="EMBL" id="JAEDXU010000003">
    <property type="protein sequence ID" value="MBP1046182.1"/>
    <property type="molecule type" value="Genomic_DNA"/>
</dbReference>
<keyword evidence="6" id="KW-1185">Reference proteome</keyword>
<dbReference type="PANTHER" id="PTHR43390">
    <property type="entry name" value="SIGNAL PEPTIDASE I"/>
    <property type="match status" value="1"/>
</dbReference>
<dbReference type="Gene3D" id="2.10.109.10">
    <property type="entry name" value="Umud Fragment, subunit A"/>
    <property type="match status" value="1"/>
</dbReference>
<comment type="catalytic activity">
    <reaction evidence="3">
        <text>Cleavage of hydrophobic, N-terminal signal or leader sequences from secreted and periplasmic proteins.</text>
        <dbReference type="EC" id="3.4.21.89"/>
    </reaction>
</comment>
<evidence type="ECO:0000256" key="1">
    <source>
        <dbReference type="ARBA" id="ARBA00004401"/>
    </source>
</evidence>
<evidence type="ECO:0000313" key="5">
    <source>
        <dbReference type="EMBL" id="MBP1046182.1"/>
    </source>
</evidence>
<dbReference type="Proteomes" id="UP000673375">
    <property type="component" value="Unassembled WGS sequence"/>
</dbReference>
<comment type="similarity">
    <text evidence="2 3">Belongs to the peptidase S26 family.</text>
</comment>
<keyword evidence="3 5" id="KW-0378">Hydrolase</keyword>
<organism evidence="5 6">
    <name type="scientific">Enterococcus larvae</name>
    <dbReference type="NCBI Taxonomy" id="2794352"/>
    <lineage>
        <taxon>Bacteria</taxon>
        <taxon>Bacillati</taxon>
        <taxon>Bacillota</taxon>
        <taxon>Bacilli</taxon>
        <taxon>Lactobacillales</taxon>
        <taxon>Enterococcaceae</taxon>
        <taxon>Enterococcus</taxon>
    </lineage>
</organism>
<name>A0ABS4CIT8_9ENTE</name>
<dbReference type="PRINTS" id="PR00727">
    <property type="entry name" value="LEADERPTASE"/>
</dbReference>
<protein>
    <recommendedName>
        <fullName evidence="3">Signal peptidase I</fullName>
        <ecNumber evidence="3">3.4.21.89</ecNumber>
    </recommendedName>
</protein>
<comment type="caution">
    <text evidence="5">The sequence shown here is derived from an EMBL/GenBank/DDBJ whole genome shotgun (WGS) entry which is preliminary data.</text>
</comment>
<keyword evidence="3" id="KW-0472">Membrane</keyword>